<dbReference type="GO" id="GO:0003723">
    <property type="term" value="F:RNA binding"/>
    <property type="evidence" value="ECO:0007669"/>
    <property type="project" value="UniProtKB-KW"/>
</dbReference>
<keyword evidence="1" id="KW-0963">Cytoplasm</keyword>
<dbReference type="SUPFAM" id="SSF82171">
    <property type="entry name" value="DPP6 N-terminal domain-like"/>
    <property type="match status" value="1"/>
</dbReference>
<dbReference type="GO" id="GO:0003743">
    <property type="term" value="F:translation initiation factor activity"/>
    <property type="evidence" value="ECO:0007669"/>
    <property type="project" value="UniProtKB-KW"/>
</dbReference>
<feature type="domain" description="Translation initiation factor beta propellor-like" evidence="5">
    <location>
        <begin position="155"/>
        <end position="248"/>
    </location>
</feature>
<reference evidence="7" key="1">
    <citation type="journal article" date="2017" name="Nat. Commun.">
        <title>The asparagus genome sheds light on the origin and evolution of a young Y chromosome.</title>
        <authorList>
            <person name="Harkess A."/>
            <person name="Zhou J."/>
            <person name="Xu C."/>
            <person name="Bowers J.E."/>
            <person name="Van der Hulst R."/>
            <person name="Ayyampalayam S."/>
            <person name="Mercati F."/>
            <person name="Riccardi P."/>
            <person name="McKain M.R."/>
            <person name="Kakrana A."/>
            <person name="Tang H."/>
            <person name="Ray J."/>
            <person name="Groenendijk J."/>
            <person name="Arikit S."/>
            <person name="Mathioni S.M."/>
            <person name="Nakano M."/>
            <person name="Shan H."/>
            <person name="Telgmann-Rauber A."/>
            <person name="Kanno A."/>
            <person name="Yue Z."/>
            <person name="Chen H."/>
            <person name="Li W."/>
            <person name="Chen Y."/>
            <person name="Xu X."/>
            <person name="Zhang Y."/>
            <person name="Luo S."/>
            <person name="Chen H."/>
            <person name="Gao J."/>
            <person name="Mao Z."/>
            <person name="Pires J.C."/>
            <person name="Luo M."/>
            <person name="Kudrna D."/>
            <person name="Wing R.A."/>
            <person name="Meyers B.C."/>
            <person name="Yi K."/>
            <person name="Kong H."/>
            <person name="Lavrijsen P."/>
            <person name="Sunseri F."/>
            <person name="Falavigna A."/>
            <person name="Ye Y."/>
            <person name="Leebens-Mack J.H."/>
            <person name="Chen G."/>
        </authorList>
    </citation>
    <scope>NUCLEOTIDE SEQUENCE [LARGE SCALE GENOMIC DNA]</scope>
    <source>
        <strain evidence="7">cv. DH0086</strain>
    </source>
</reference>
<protein>
    <recommendedName>
        <fullName evidence="5">Translation initiation factor beta propellor-like domain-containing protein</fullName>
    </recommendedName>
</protein>
<keyword evidence="3" id="KW-0694">RNA-binding</keyword>
<evidence type="ECO:0000256" key="3">
    <source>
        <dbReference type="ARBA" id="ARBA00022884"/>
    </source>
</evidence>
<evidence type="ECO:0000256" key="1">
    <source>
        <dbReference type="ARBA" id="ARBA00022490"/>
    </source>
</evidence>
<organism evidence="6 7">
    <name type="scientific">Asparagus officinalis</name>
    <name type="common">Garden asparagus</name>
    <dbReference type="NCBI Taxonomy" id="4686"/>
    <lineage>
        <taxon>Eukaryota</taxon>
        <taxon>Viridiplantae</taxon>
        <taxon>Streptophyta</taxon>
        <taxon>Embryophyta</taxon>
        <taxon>Tracheophyta</taxon>
        <taxon>Spermatophyta</taxon>
        <taxon>Magnoliopsida</taxon>
        <taxon>Liliopsida</taxon>
        <taxon>Asparagales</taxon>
        <taxon>Asparagaceae</taxon>
        <taxon>Asparagoideae</taxon>
        <taxon>Asparagus</taxon>
    </lineage>
</organism>
<evidence type="ECO:0000313" key="7">
    <source>
        <dbReference type="Proteomes" id="UP000243459"/>
    </source>
</evidence>
<dbReference type="Pfam" id="PF08662">
    <property type="entry name" value="eIF2A"/>
    <property type="match status" value="1"/>
</dbReference>
<dbReference type="GO" id="GO:0031369">
    <property type="term" value="F:translation initiation factor binding"/>
    <property type="evidence" value="ECO:0007669"/>
    <property type="project" value="InterPro"/>
</dbReference>
<dbReference type="AlphaFoldDB" id="A0A5P1F353"/>
<dbReference type="Gramene" id="ONK70880">
    <property type="protein sequence ID" value="ONK70880"/>
    <property type="gene ID" value="A4U43_C04F2480"/>
</dbReference>
<keyword evidence="4" id="KW-0648">Protein biosynthesis</keyword>
<sequence>MMPELVYRRQSIGLRVLSSGLLLGHTWLQSTGRVLLSGEVKLIDFSPGEKYLVTCAAMSPVTHEILMWGGVKEDKYFARIGKNITSVYETGTFTLIDKKSLKVENVVDFSWSPADPILALFVPELGGGIQPARVSWKFFLKTSSVSVIAKCIGKAWRIKERDIPIEVLELETKTEKIVAFAWEPKGHRFAIIHGDGPRPDISFYTMRTAQNVGRVQKLTTLKSKQANALYWFPGGRFIVLAGLKGRRGRCCKKNGLPNGRKRTRKTELRIQLRDGEASNEEEEYEAKEVEVEEVLEVQEEVR</sequence>
<gene>
    <name evidence="6" type="ORF">A4U43_C04F2480</name>
</gene>
<dbReference type="PANTHER" id="PTHR14068">
    <property type="entry name" value="EUKARYOTIC TRANSLATION INITIATION FACTOR 3 EIF3 -RELATED"/>
    <property type="match status" value="1"/>
</dbReference>
<proteinExistence type="predicted"/>
<evidence type="ECO:0000313" key="6">
    <source>
        <dbReference type="EMBL" id="ONK70880.1"/>
    </source>
</evidence>
<evidence type="ECO:0000259" key="5">
    <source>
        <dbReference type="Pfam" id="PF08662"/>
    </source>
</evidence>
<keyword evidence="7" id="KW-1185">Reference proteome</keyword>
<dbReference type="GO" id="GO:0005852">
    <property type="term" value="C:eukaryotic translation initiation factor 3 complex"/>
    <property type="evidence" value="ECO:0007669"/>
    <property type="project" value="InterPro"/>
</dbReference>
<evidence type="ECO:0000256" key="2">
    <source>
        <dbReference type="ARBA" id="ARBA00022540"/>
    </source>
</evidence>
<dbReference type="EMBL" id="CM007384">
    <property type="protein sequence ID" value="ONK70880.1"/>
    <property type="molecule type" value="Genomic_DNA"/>
</dbReference>
<dbReference type="InterPro" id="IPR011400">
    <property type="entry name" value="EIF3B"/>
</dbReference>
<name>A0A5P1F353_ASPOF</name>
<accession>A0A5P1F353</accession>
<evidence type="ECO:0000256" key="4">
    <source>
        <dbReference type="ARBA" id="ARBA00022917"/>
    </source>
</evidence>
<keyword evidence="2" id="KW-0396">Initiation factor</keyword>
<dbReference type="Proteomes" id="UP000243459">
    <property type="component" value="Chromosome 4"/>
</dbReference>
<dbReference type="PANTHER" id="PTHR14068:SF0">
    <property type="entry name" value="EUKARYOTIC TRANSLATION INITIATION FACTOR 3 SUBUNIT B"/>
    <property type="match status" value="1"/>
</dbReference>
<dbReference type="InterPro" id="IPR013979">
    <property type="entry name" value="TIF_beta_prop-like"/>
</dbReference>